<evidence type="ECO:0000256" key="1">
    <source>
        <dbReference type="ARBA" id="ARBA00022737"/>
    </source>
</evidence>
<dbReference type="SUPFAM" id="SSF48452">
    <property type="entry name" value="TPR-like"/>
    <property type="match status" value="1"/>
</dbReference>
<feature type="transmembrane region" description="Helical" evidence="4">
    <location>
        <begin position="159"/>
        <end position="177"/>
    </location>
</feature>
<dbReference type="PANTHER" id="PTHR44227">
    <property type="match status" value="1"/>
</dbReference>
<dbReference type="InterPro" id="IPR019734">
    <property type="entry name" value="TPR_rpt"/>
</dbReference>
<dbReference type="EMBL" id="JAHDYS010000012">
    <property type="protein sequence ID" value="MBT1072687.1"/>
    <property type="molecule type" value="Genomic_DNA"/>
</dbReference>
<feature type="repeat" description="TPR" evidence="3">
    <location>
        <begin position="482"/>
        <end position="515"/>
    </location>
</feature>
<keyword evidence="4" id="KW-0472">Membrane</keyword>
<dbReference type="PROSITE" id="PS50005">
    <property type="entry name" value="TPR"/>
    <property type="match status" value="3"/>
</dbReference>
<name>A0ABS5UAJ2_9BACT</name>
<feature type="transmembrane region" description="Helical" evidence="4">
    <location>
        <begin position="406"/>
        <end position="424"/>
    </location>
</feature>
<proteinExistence type="predicted"/>
<feature type="transmembrane region" description="Helical" evidence="4">
    <location>
        <begin position="184"/>
        <end position="202"/>
    </location>
</feature>
<dbReference type="Pfam" id="PF13432">
    <property type="entry name" value="TPR_16"/>
    <property type="match status" value="1"/>
</dbReference>
<dbReference type="RefSeq" id="WP_214299922.1">
    <property type="nucleotide sequence ID" value="NZ_JAHDYS010000012.1"/>
</dbReference>
<comment type="caution">
    <text evidence="5">The sequence shown here is derived from an EMBL/GenBank/DDBJ whole genome shotgun (WGS) entry which is preliminary data.</text>
</comment>
<gene>
    <name evidence="5" type="ORF">KJB30_12890</name>
</gene>
<sequence>MLKRALLIQIAIIIIVGSVIYAGSLTAPFNFDDEIYLVLNPAIKSYDFFKDPSLLNNLSLNQDVKHNFFLRPVAYLTFAINFSLNELDVRGYHLVNLLLHIANALLVFQFLRLFLTTSWVTERMRSASEDFSLLPLFGALLFIAHPLQTQAVTYIIQRFVPLACFFYLGAVVLYVQARLSDRRSIRVVSLVLSFIATLLAMLTKETSFTLPVVLLMLELMFFTGNLKKRLLRLIPFSATMAVIPLMVMRLAASAHKAGFSALSDPTNLVNFSGTSRWEYLMTQFGVIVRYLRLLFFPVGQNIDYDYILARDFFSMQVMLPLFLLLILLGTALFLWQRSRRDNGAPWSRLAAFGILWFFVTLSVESSLIPLEDLLVEHRIYLPSIGFFITLLAAGGALVTRQLLKPVQAAVVVVIAISLLCGATVRRNMLWADNVSIWGDAVAKSPGKERAWNNLGYWLTRSGRHEEAATVLRKGTELFPDYVKMHMNLGIALSNLNRLDEALTATSEAFKRDPGNPRTANNLATLYLRKGMKREGHTLLLKALELKPDYGSAHYNLGCLLVEEGRLNEALETLRRAKGLTLDDPELQISVDEMIRQVQVRIEEDPESR</sequence>
<keyword evidence="4" id="KW-1133">Transmembrane helix</keyword>
<dbReference type="SMART" id="SM00028">
    <property type="entry name" value="TPR"/>
    <property type="match status" value="4"/>
</dbReference>
<feature type="transmembrane region" description="Helical" evidence="4">
    <location>
        <begin position="208"/>
        <end position="226"/>
    </location>
</feature>
<dbReference type="PANTHER" id="PTHR44227:SF3">
    <property type="entry name" value="PROTEIN O-MANNOSYL-TRANSFERASE TMTC4"/>
    <property type="match status" value="1"/>
</dbReference>
<feature type="transmembrane region" description="Helical" evidence="4">
    <location>
        <begin position="379"/>
        <end position="399"/>
    </location>
</feature>
<evidence type="ECO:0000313" key="5">
    <source>
        <dbReference type="EMBL" id="MBT1072687.1"/>
    </source>
</evidence>
<feature type="transmembrane region" description="Helical" evidence="4">
    <location>
        <begin position="94"/>
        <end position="115"/>
    </location>
</feature>
<evidence type="ECO:0000256" key="4">
    <source>
        <dbReference type="SAM" id="Phobius"/>
    </source>
</evidence>
<reference evidence="5 6" key="1">
    <citation type="submission" date="2021-05" db="EMBL/GenBank/DDBJ databases">
        <title>The draft genome of Geobacter chapellei DSM 13688.</title>
        <authorList>
            <person name="Xu Z."/>
            <person name="Masuda Y."/>
            <person name="Itoh H."/>
            <person name="Senoo K."/>
        </authorList>
    </citation>
    <scope>NUCLEOTIDE SEQUENCE [LARGE SCALE GENOMIC DNA]</scope>
    <source>
        <strain evidence="5 6">DSM 13688</strain>
    </source>
</reference>
<dbReference type="Gene3D" id="1.25.40.10">
    <property type="entry name" value="Tetratricopeptide repeat domain"/>
    <property type="match status" value="2"/>
</dbReference>
<evidence type="ECO:0000256" key="3">
    <source>
        <dbReference type="PROSITE-ProRule" id="PRU00339"/>
    </source>
</evidence>
<feature type="transmembrane region" description="Helical" evidence="4">
    <location>
        <begin position="233"/>
        <end position="252"/>
    </location>
</feature>
<keyword evidence="6" id="KW-1185">Reference proteome</keyword>
<feature type="transmembrane region" description="Helical" evidence="4">
    <location>
        <begin position="313"/>
        <end position="334"/>
    </location>
</feature>
<keyword evidence="4" id="KW-0812">Transmembrane</keyword>
<keyword evidence="1" id="KW-0677">Repeat</keyword>
<evidence type="ECO:0000256" key="2">
    <source>
        <dbReference type="ARBA" id="ARBA00022803"/>
    </source>
</evidence>
<accession>A0ABS5UAJ2</accession>
<protein>
    <submittedName>
        <fullName evidence="5">Tetratricopeptide repeat protein</fullName>
    </submittedName>
</protein>
<evidence type="ECO:0000313" key="6">
    <source>
        <dbReference type="Proteomes" id="UP000784128"/>
    </source>
</evidence>
<feature type="repeat" description="TPR" evidence="3">
    <location>
        <begin position="448"/>
        <end position="481"/>
    </location>
</feature>
<dbReference type="Pfam" id="PF13431">
    <property type="entry name" value="TPR_17"/>
    <property type="match status" value="1"/>
</dbReference>
<dbReference type="Proteomes" id="UP000784128">
    <property type="component" value="Unassembled WGS sequence"/>
</dbReference>
<dbReference type="InterPro" id="IPR011990">
    <property type="entry name" value="TPR-like_helical_dom_sf"/>
</dbReference>
<organism evidence="5 6">
    <name type="scientific">Pelotalea chapellei</name>
    <dbReference type="NCBI Taxonomy" id="44671"/>
    <lineage>
        <taxon>Bacteria</taxon>
        <taxon>Pseudomonadati</taxon>
        <taxon>Thermodesulfobacteriota</taxon>
        <taxon>Desulfuromonadia</taxon>
        <taxon>Geobacterales</taxon>
        <taxon>Geobacteraceae</taxon>
        <taxon>Pelotalea</taxon>
    </lineage>
</organism>
<feature type="repeat" description="TPR" evidence="3">
    <location>
        <begin position="550"/>
        <end position="583"/>
    </location>
</feature>
<feature type="transmembrane region" description="Helical" evidence="4">
    <location>
        <begin position="346"/>
        <end position="367"/>
    </location>
</feature>
<keyword evidence="2 3" id="KW-0802">TPR repeat</keyword>
<dbReference type="InterPro" id="IPR052346">
    <property type="entry name" value="O-mannosyl-transferase_TMTC"/>
</dbReference>